<accession>A0A060T3Q8</accession>
<reference evidence="6" key="1">
    <citation type="submission" date="2014-02" db="EMBL/GenBank/DDBJ databases">
        <authorList>
            <person name="Genoscope - CEA"/>
        </authorList>
    </citation>
    <scope>NUCLEOTIDE SEQUENCE</scope>
    <source>
        <strain evidence="6">LS3</strain>
    </source>
</reference>
<evidence type="ECO:0000259" key="5">
    <source>
        <dbReference type="PROSITE" id="PS50048"/>
    </source>
</evidence>
<dbReference type="Pfam" id="PF04082">
    <property type="entry name" value="Fungal_trans"/>
    <property type="match status" value="1"/>
</dbReference>
<proteinExistence type="predicted"/>
<comment type="subcellular location">
    <subcellularLocation>
        <location evidence="1">Nucleus</location>
    </subcellularLocation>
</comment>
<evidence type="ECO:0000256" key="1">
    <source>
        <dbReference type="ARBA" id="ARBA00004123"/>
    </source>
</evidence>
<feature type="region of interest" description="Disordered" evidence="4">
    <location>
        <begin position="48"/>
        <end position="91"/>
    </location>
</feature>
<dbReference type="SMART" id="SM00906">
    <property type="entry name" value="Fungal_trans"/>
    <property type="match status" value="1"/>
</dbReference>
<dbReference type="AlphaFoldDB" id="A0A060T3Q8"/>
<evidence type="ECO:0000313" key="6">
    <source>
        <dbReference type="EMBL" id="CDP33811.1"/>
    </source>
</evidence>
<feature type="compositionally biased region" description="Polar residues" evidence="4">
    <location>
        <begin position="48"/>
        <end position="90"/>
    </location>
</feature>
<protein>
    <submittedName>
        <fullName evidence="6">ARAD1A18062p</fullName>
    </submittedName>
</protein>
<dbReference type="GO" id="GO:0005634">
    <property type="term" value="C:nucleus"/>
    <property type="evidence" value="ECO:0007669"/>
    <property type="project" value="UniProtKB-SubCell"/>
</dbReference>
<dbReference type="Pfam" id="PF00172">
    <property type="entry name" value="Zn_clus"/>
    <property type="match status" value="1"/>
</dbReference>
<dbReference type="GO" id="GO:0006351">
    <property type="term" value="P:DNA-templated transcription"/>
    <property type="evidence" value="ECO:0007669"/>
    <property type="project" value="InterPro"/>
</dbReference>
<dbReference type="PROSITE" id="PS50048">
    <property type="entry name" value="ZN2_CY6_FUNGAL_2"/>
    <property type="match status" value="1"/>
</dbReference>
<sequence>MNGITKRKRERKILSCLLCHHKKKKCNKKLPCDQCIARGTSDRCTYQGTLTPPDSSNESAVSETINQSTFSVDENSPRTSISSGPISQSERLPEIECPGSSNVERFLSAFGYSNSQSDKTGLSEIVKEKNVLWDVSETTISAYEFEKLAASLPSKPACEVLVDLFFQKINWHYAFVNRKMFMARLNELFTSRERSSLLAFLGLLYRVLCLSCQMGAASPLPALAGAFPMDMSTACKLYDEMANRVAEKADELQLCLASIQERFLASWYEKNNGRIRKSWIILGTALRLAQVINLGPLVKYPTPEATETARLLWAALRAWDIGMGMSLGRPLTITTWDPKRDLLVMPPTTDPDWQILRQYYEYWNKVAFSVAPTSPDWPVKTSVSAIEAQLDQIEASIDPHLRYSDPDRSMDIRYPQLRVQRVELKIFIESGRANLYLNSLYNGSREGLHKLIVMETRILGLVNEVILHEDMVSSCTPSFYGFDSAFKLGLAVLGLLRLGEPMSPSVLNPIRNLVSMFERLPAVLKNAFRSRAILERICDKTEDQMRNLSNPQPIDMAAFFDPAQLPELPKTWEFVDPSLDFVDLIQFLDNYPSV</sequence>
<evidence type="ECO:0000256" key="2">
    <source>
        <dbReference type="ARBA" id="ARBA00022723"/>
    </source>
</evidence>
<dbReference type="EMBL" id="HG937691">
    <property type="protein sequence ID" value="CDP33811.1"/>
    <property type="molecule type" value="Genomic_DNA"/>
</dbReference>
<reference evidence="6" key="2">
    <citation type="submission" date="2014-06" db="EMBL/GenBank/DDBJ databases">
        <title>The complete genome of Blastobotrys (Arxula) adeninivorans LS3 - a yeast of biotechnological interest.</title>
        <authorList>
            <person name="Kunze G."/>
            <person name="Gaillardin C."/>
            <person name="Czernicka M."/>
            <person name="Durrens P."/>
            <person name="Martin T."/>
            <person name="Boer E."/>
            <person name="Gabaldon T."/>
            <person name="Cruz J."/>
            <person name="Talla E."/>
            <person name="Marck C."/>
            <person name="Goffeau A."/>
            <person name="Barbe V."/>
            <person name="Baret P."/>
            <person name="Baronian K."/>
            <person name="Beier S."/>
            <person name="Bleykasten C."/>
            <person name="Bode R."/>
            <person name="Casaregola S."/>
            <person name="Despons L."/>
            <person name="Fairhead C."/>
            <person name="Giersberg M."/>
            <person name="Gierski P."/>
            <person name="Hahnel U."/>
            <person name="Hartmann A."/>
            <person name="Jankowska D."/>
            <person name="Jubin C."/>
            <person name="Jung P."/>
            <person name="Lafontaine I."/>
            <person name="Leh-Louis V."/>
            <person name="Lemaire M."/>
            <person name="Marcet-Houben M."/>
            <person name="Mascher M."/>
            <person name="Morel G."/>
            <person name="Richard G.-F."/>
            <person name="Riechen J."/>
            <person name="Sacerdot C."/>
            <person name="Sarkar A."/>
            <person name="Savel G."/>
            <person name="Schacherer J."/>
            <person name="Sherman D."/>
            <person name="Straub M.-L."/>
            <person name="Stein N."/>
            <person name="Thierry A."/>
            <person name="Trautwein-Schult A."/>
            <person name="Westhof E."/>
            <person name="Worch S."/>
            <person name="Dujon B."/>
            <person name="Souciet J.-L."/>
            <person name="Wincker P."/>
            <person name="Scholz U."/>
            <person name="Neuveglise N."/>
        </authorList>
    </citation>
    <scope>NUCLEOTIDE SEQUENCE</scope>
    <source>
        <strain evidence="6">LS3</strain>
    </source>
</reference>
<dbReference type="PROSITE" id="PS00463">
    <property type="entry name" value="ZN2_CY6_FUNGAL_1"/>
    <property type="match status" value="1"/>
</dbReference>
<evidence type="ECO:0000256" key="3">
    <source>
        <dbReference type="ARBA" id="ARBA00023242"/>
    </source>
</evidence>
<feature type="domain" description="Zn(2)-C6 fungal-type" evidence="5">
    <location>
        <begin position="15"/>
        <end position="46"/>
    </location>
</feature>
<keyword evidence="3" id="KW-0539">Nucleus</keyword>
<keyword evidence="2" id="KW-0479">Metal-binding</keyword>
<dbReference type="CDD" id="cd12148">
    <property type="entry name" value="fungal_TF_MHR"/>
    <property type="match status" value="1"/>
</dbReference>
<gene>
    <name evidence="6" type="ORF">GNLVRS02_ARAD1A18062g</name>
</gene>
<dbReference type="SUPFAM" id="SSF57701">
    <property type="entry name" value="Zn2/Cys6 DNA-binding domain"/>
    <property type="match status" value="1"/>
</dbReference>
<dbReference type="GO" id="GO:0000981">
    <property type="term" value="F:DNA-binding transcription factor activity, RNA polymerase II-specific"/>
    <property type="evidence" value="ECO:0007669"/>
    <property type="project" value="InterPro"/>
</dbReference>
<dbReference type="SMART" id="SM00066">
    <property type="entry name" value="GAL4"/>
    <property type="match status" value="1"/>
</dbReference>
<dbReference type="PANTHER" id="PTHR31001:SF87">
    <property type="entry name" value="COL-21"/>
    <property type="match status" value="1"/>
</dbReference>
<dbReference type="GO" id="GO:0008270">
    <property type="term" value="F:zinc ion binding"/>
    <property type="evidence" value="ECO:0007669"/>
    <property type="project" value="InterPro"/>
</dbReference>
<dbReference type="Gene3D" id="4.10.240.10">
    <property type="entry name" value="Zn(2)-C6 fungal-type DNA-binding domain"/>
    <property type="match status" value="1"/>
</dbReference>
<organism evidence="6">
    <name type="scientific">Blastobotrys adeninivorans</name>
    <name type="common">Yeast</name>
    <name type="synonym">Arxula adeninivorans</name>
    <dbReference type="NCBI Taxonomy" id="409370"/>
    <lineage>
        <taxon>Eukaryota</taxon>
        <taxon>Fungi</taxon>
        <taxon>Dikarya</taxon>
        <taxon>Ascomycota</taxon>
        <taxon>Saccharomycotina</taxon>
        <taxon>Dipodascomycetes</taxon>
        <taxon>Dipodascales</taxon>
        <taxon>Trichomonascaceae</taxon>
        <taxon>Blastobotrys</taxon>
    </lineage>
</organism>
<evidence type="ECO:0000256" key="4">
    <source>
        <dbReference type="SAM" id="MobiDB-lite"/>
    </source>
</evidence>
<dbReference type="GO" id="GO:0003677">
    <property type="term" value="F:DNA binding"/>
    <property type="evidence" value="ECO:0007669"/>
    <property type="project" value="InterPro"/>
</dbReference>
<dbReference type="InterPro" id="IPR036864">
    <property type="entry name" value="Zn2-C6_fun-type_DNA-bd_sf"/>
</dbReference>
<dbReference type="InterPro" id="IPR007219">
    <property type="entry name" value="XnlR_reg_dom"/>
</dbReference>
<dbReference type="InterPro" id="IPR001138">
    <property type="entry name" value="Zn2Cys6_DnaBD"/>
</dbReference>
<name>A0A060T3Q8_BLAAD</name>
<dbReference type="PANTHER" id="PTHR31001">
    <property type="entry name" value="UNCHARACTERIZED TRANSCRIPTIONAL REGULATORY PROTEIN"/>
    <property type="match status" value="1"/>
</dbReference>
<dbReference type="InterPro" id="IPR050613">
    <property type="entry name" value="Sec_Metabolite_Reg"/>
</dbReference>